<gene>
    <name evidence="1" type="ORF">SMTD_LOCUS7645</name>
</gene>
<reference evidence="1 2" key="1">
    <citation type="submission" date="2018-11" db="EMBL/GenBank/DDBJ databases">
        <authorList>
            <consortium name="Pathogen Informatics"/>
        </authorList>
    </citation>
    <scope>NUCLEOTIDE SEQUENCE [LARGE SCALE GENOMIC DNA]</scope>
    <source>
        <strain>Denwood</strain>
        <strain evidence="2">Zambia</strain>
    </source>
</reference>
<dbReference type="AlphaFoldDB" id="A0A183NZV9"/>
<evidence type="ECO:0000313" key="2">
    <source>
        <dbReference type="Proteomes" id="UP000269396"/>
    </source>
</evidence>
<keyword evidence="2" id="KW-1185">Reference proteome</keyword>
<accession>A0A183NZV9</accession>
<proteinExistence type="predicted"/>
<sequence length="112" mass="12889">MHKAKSKIFRYNTTCNNPITLHGEHLEDVKAFTYLGSIIDQNGGSDADVKVRIRKARAAYLELSNIWNSKQLSLNPHQSQNFQYKYEGSSTVWGRILENYESHHPEDTSVYS</sequence>
<evidence type="ECO:0000313" key="1">
    <source>
        <dbReference type="EMBL" id="VDP40696.1"/>
    </source>
</evidence>
<organism evidence="1 2">
    <name type="scientific">Schistosoma mattheei</name>
    <dbReference type="NCBI Taxonomy" id="31246"/>
    <lineage>
        <taxon>Eukaryota</taxon>
        <taxon>Metazoa</taxon>
        <taxon>Spiralia</taxon>
        <taxon>Lophotrochozoa</taxon>
        <taxon>Platyhelminthes</taxon>
        <taxon>Trematoda</taxon>
        <taxon>Digenea</taxon>
        <taxon>Strigeidida</taxon>
        <taxon>Schistosomatoidea</taxon>
        <taxon>Schistosomatidae</taxon>
        <taxon>Schistosoma</taxon>
    </lineage>
</organism>
<dbReference type="Proteomes" id="UP000269396">
    <property type="component" value="Unassembled WGS sequence"/>
</dbReference>
<dbReference type="EMBL" id="UZAL01028369">
    <property type="protein sequence ID" value="VDP40696.1"/>
    <property type="molecule type" value="Genomic_DNA"/>
</dbReference>
<name>A0A183NZV9_9TREM</name>
<protein>
    <submittedName>
        <fullName evidence="1">Uncharacterized protein</fullName>
    </submittedName>
</protein>